<protein>
    <submittedName>
        <fullName evidence="1">Uncharacterized protein</fullName>
    </submittedName>
</protein>
<gene>
    <name evidence="1" type="ORF">L3H44_10305</name>
</gene>
<proteinExistence type="predicted"/>
<dbReference type="EMBL" id="JAKJKU010000005">
    <property type="protein sequence ID" value="MCF6774789.1"/>
    <property type="molecule type" value="Genomic_DNA"/>
</dbReference>
<name>A0ABS9HLV9_9CORY</name>
<reference evidence="1 2" key="1">
    <citation type="submission" date="2022-01" db="EMBL/GenBank/DDBJ databases">
        <title>Identification and Characterization of Corynebacterium sp.</title>
        <authorList>
            <person name="Luo Q."/>
            <person name="Qu P."/>
            <person name="Chen Q."/>
        </authorList>
    </citation>
    <scope>NUCLEOTIDE SEQUENCE [LARGE SCALE GENOMIC DNA]</scope>
    <source>
        <strain evidence="1 2">MC-12</strain>
    </source>
</reference>
<dbReference type="Proteomes" id="UP001200604">
    <property type="component" value="Unassembled WGS sequence"/>
</dbReference>
<comment type="caution">
    <text evidence="1">The sequence shown here is derived from an EMBL/GenBank/DDBJ whole genome shotgun (WGS) entry which is preliminary data.</text>
</comment>
<evidence type="ECO:0000313" key="2">
    <source>
        <dbReference type="Proteomes" id="UP001200604"/>
    </source>
</evidence>
<evidence type="ECO:0000313" key="1">
    <source>
        <dbReference type="EMBL" id="MCF6774789.1"/>
    </source>
</evidence>
<keyword evidence="2" id="KW-1185">Reference proteome</keyword>
<dbReference type="RefSeq" id="WP_236881235.1">
    <property type="nucleotide sequence ID" value="NZ_JAKJKU010000005.1"/>
</dbReference>
<organism evidence="1 2">
    <name type="scientific">Corynebacterium parakroppenstedtii</name>
    <dbReference type="NCBI Taxonomy" id="2828363"/>
    <lineage>
        <taxon>Bacteria</taxon>
        <taxon>Bacillati</taxon>
        <taxon>Actinomycetota</taxon>
        <taxon>Actinomycetes</taxon>
        <taxon>Mycobacteriales</taxon>
        <taxon>Corynebacteriaceae</taxon>
        <taxon>Corynebacterium</taxon>
    </lineage>
</organism>
<accession>A0ABS9HLV9</accession>
<feature type="non-terminal residue" evidence="1">
    <location>
        <position position="64"/>
    </location>
</feature>
<sequence length="64" mass="7513">MPPRWGQVYWYETAGFEETGARREQKEVERKAAELRLLTRVSDSLCAEAWFTSNPRIGWGKPRL</sequence>